<keyword evidence="2" id="KW-0732">Signal</keyword>
<dbReference type="OrthoDB" id="5524508at2"/>
<dbReference type="AlphaFoldDB" id="A0A1H7TY89"/>
<reference evidence="4" key="1">
    <citation type="submission" date="2016-10" db="EMBL/GenBank/DDBJ databases">
        <authorList>
            <person name="Varghese N."/>
            <person name="Submissions S."/>
        </authorList>
    </citation>
    <scope>NUCLEOTIDE SEQUENCE [LARGE SCALE GENOMIC DNA]</scope>
    <source>
        <strain evidence="4">DSM 17044</strain>
    </source>
</reference>
<name>A0A1H7TY89_STIAU</name>
<evidence type="ECO:0000256" key="2">
    <source>
        <dbReference type="SAM" id="SignalP"/>
    </source>
</evidence>
<organism evidence="3 4">
    <name type="scientific">Stigmatella aurantiaca</name>
    <dbReference type="NCBI Taxonomy" id="41"/>
    <lineage>
        <taxon>Bacteria</taxon>
        <taxon>Pseudomonadati</taxon>
        <taxon>Myxococcota</taxon>
        <taxon>Myxococcia</taxon>
        <taxon>Myxococcales</taxon>
        <taxon>Cystobacterineae</taxon>
        <taxon>Archangiaceae</taxon>
        <taxon>Stigmatella</taxon>
    </lineage>
</organism>
<sequence length="322" mass="35088">MSRAVRTLPVLALAGMLTHCASSPASRASGDSADVRFAWPEGFTTQVVSTTVETRGDAPVRTKTMRYRLRLEGTGEERKLITDEVTIEASPAEGEDAQDEGQAPSTPALVLGPRGELRRIEGTEQVVEEMAREAEAQALPEEQRAHILALVRDAMEQSSRHRWEMLVGKWVGLSLKPGAVLQRPSLVTLPMFGSRVDTVERVSVKEPTACVEGAAEQRCVKLVLESSLDPAQREKAASELVQQVKSFMKANAGVPEASLPELTVSTLKLDTLVEYTVEPGTLVPYRQQVSGKSQVVLQSPEGEAQNFDIQSERTEVFTPVGR</sequence>
<dbReference type="Proteomes" id="UP000182719">
    <property type="component" value="Unassembled WGS sequence"/>
</dbReference>
<feature type="region of interest" description="Disordered" evidence="1">
    <location>
        <begin position="91"/>
        <end position="110"/>
    </location>
</feature>
<protein>
    <recommendedName>
        <fullName evidence="5">Lipoprotein</fullName>
    </recommendedName>
</protein>
<feature type="signal peptide" evidence="2">
    <location>
        <begin position="1"/>
        <end position="27"/>
    </location>
</feature>
<accession>A0A1H7TY89</accession>
<dbReference type="RefSeq" id="WP_075007901.1">
    <property type="nucleotide sequence ID" value="NZ_FOAP01000009.1"/>
</dbReference>
<evidence type="ECO:0000313" key="3">
    <source>
        <dbReference type="EMBL" id="SEL89800.1"/>
    </source>
</evidence>
<evidence type="ECO:0000313" key="4">
    <source>
        <dbReference type="Proteomes" id="UP000182719"/>
    </source>
</evidence>
<evidence type="ECO:0008006" key="5">
    <source>
        <dbReference type="Google" id="ProtNLM"/>
    </source>
</evidence>
<dbReference type="EMBL" id="FOAP01000009">
    <property type="protein sequence ID" value="SEL89800.1"/>
    <property type="molecule type" value="Genomic_DNA"/>
</dbReference>
<gene>
    <name evidence="3" type="ORF">SAMN05444354_109226</name>
</gene>
<feature type="chain" id="PRO_5010371088" description="Lipoprotein" evidence="2">
    <location>
        <begin position="28"/>
        <end position="322"/>
    </location>
</feature>
<keyword evidence="4" id="KW-1185">Reference proteome</keyword>
<proteinExistence type="predicted"/>
<evidence type="ECO:0000256" key="1">
    <source>
        <dbReference type="SAM" id="MobiDB-lite"/>
    </source>
</evidence>